<keyword evidence="6 9" id="KW-0093">Biotin biosynthesis</keyword>
<dbReference type="NCBIfam" id="TIGR00508">
    <property type="entry name" value="bioA"/>
    <property type="match status" value="1"/>
</dbReference>
<dbReference type="Gene3D" id="3.40.640.10">
    <property type="entry name" value="Type I PLP-dependent aspartate aminotransferase-like (Major domain)"/>
    <property type="match status" value="1"/>
</dbReference>
<dbReference type="InterPro" id="IPR005815">
    <property type="entry name" value="BioA"/>
</dbReference>
<comment type="pathway">
    <text evidence="2 9">Cofactor biosynthesis; biotin biosynthesis; 7,8-diaminononanoate from 8-amino-7-oxononanoate (SAM route): step 1/1.</text>
</comment>
<feature type="modified residue" description="N6-(pyridoxal phosphate)lysine" evidence="9">
    <location>
        <position position="279"/>
    </location>
</feature>
<comment type="subcellular location">
    <subcellularLocation>
        <location evidence="9">Cytoplasm</location>
    </subcellularLocation>
</comment>
<keyword evidence="3 9" id="KW-0032">Aminotransferase</keyword>
<dbReference type="Pfam" id="PF00202">
    <property type="entry name" value="Aminotran_3"/>
    <property type="match status" value="1"/>
</dbReference>
<keyword evidence="7 9" id="KW-0663">Pyridoxal phosphate</keyword>
<evidence type="ECO:0000256" key="6">
    <source>
        <dbReference type="ARBA" id="ARBA00022756"/>
    </source>
</evidence>
<dbReference type="InterPro" id="IPR005814">
    <property type="entry name" value="Aminotrans_3"/>
</dbReference>
<dbReference type="InterPro" id="IPR015421">
    <property type="entry name" value="PyrdxlP-dep_Trfase_major"/>
</dbReference>
<evidence type="ECO:0000256" key="1">
    <source>
        <dbReference type="ARBA" id="ARBA00001933"/>
    </source>
</evidence>
<keyword evidence="4 9" id="KW-0808">Transferase</keyword>
<organism evidence="10 11">
    <name type="scientific">Candidatus Coxiella mudrowiae</name>
    <dbReference type="NCBI Taxonomy" id="2054173"/>
    <lineage>
        <taxon>Bacteria</taxon>
        <taxon>Pseudomonadati</taxon>
        <taxon>Pseudomonadota</taxon>
        <taxon>Gammaproteobacteria</taxon>
        <taxon>Legionellales</taxon>
        <taxon>Coxiellaceae</taxon>
        <taxon>Coxiella</taxon>
    </lineage>
</organism>
<evidence type="ECO:0000313" key="10">
    <source>
        <dbReference type="EMBL" id="AKQ33696.1"/>
    </source>
</evidence>
<dbReference type="PIRSF" id="PIRSF000521">
    <property type="entry name" value="Transaminase_4ab_Lys_Orn"/>
    <property type="match status" value="1"/>
</dbReference>
<dbReference type="EC" id="2.6.1.62" evidence="9"/>
<feature type="binding site" evidence="9">
    <location>
        <begin position="112"/>
        <end position="113"/>
    </location>
    <ligand>
        <name>pyridoxal 5'-phosphate</name>
        <dbReference type="ChEBI" id="CHEBI:597326"/>
    </ligand>
</feature>
<evidence type="ECO:0000256" key="3">
    <source>
        <dbReference type="ARBA" id="ARBA00022576"/>
    </source>
</evidence>
<feature type="binding site" evidence="9">
    <location>
        <position position="403"/>
    </location>
    <ligand>
        <name>substrate</name>
    </ligand>
</feature>
<dbReference type="InterPro" id="IPR049704">
    <property type="entry name" value="Aminotrans_3_PPA_site"/>
</dbReference>
<feature type="binding site" evidence="9">
    <location>
        <position position="53"/>
    </location>
    <ligand>
        <name>substrate</name>
    </ligand>
</feature>
<reference evidence="10 11" key="1">
    <citation type="journal article" date="2015" name="Genome Biol. Evol.">
        <title>Distinctive Genome Reduction Rates Revealed by Genomic Analyses of Two Coxiella-Like Endosymbionts in Ticks.</title>
        <authorList>
            <person name="Gottlieb Y."/>
            <person name="Lalzar I."/>
            <person name="Klasson L."/>
        </authorList>
    </citation>
    <scope>NUCLEOTIDE SEQUENCE [LARGE SCALE GENOMIC DNA]</scope>
    <source>
        <strain evidence="10 11">CRt</strain>
    </source>
</reference>
<feature type="site" description="Participates in the substrate recognition with KAPA and in a stacking interaction with the adenine ring of SAM" evidence="9">
    <location>
        <position position="16"/>
    </location>
</feature>
<name>A0ABN4HTF1_9COXI</name>
<dbReference type="EMBL" id="CP011126">
    <property type="protein sequence ID" value="AKQ33696.1"/>
    <property type="molecule type" value="Genomic_DNA"/>
</dbReference>
<dbReference type="PANTHER" id="PTHR42684">
    <property type="entry name" value="ADENOSYLMETHIONINE-8-AMINO-7-OXONONANOATE AMINOTRANSFERASE"/>
    <property type="match status" value="1"/>
</dbReference>
<feature type="binding site" evidence="9">
    <location>
        <begin position="315"/>
        <end position="316"/>
    </location>
    <ligand>
        <name>pyridoxal 5'-phosphate</name>
        <dbReference type="ChEBI" id="CHEBI:597326"/>
    </ligand>
</feature>
<evidence type="ECO:0000256" key="5">
    <source>
        <dbReference type="ARBA" id="ARBA00022691"/>
    </source>
</evidence>
<keyword evidence="5 9" id="KW-0949">S-adenosyl-L-methionine</keyword>
<sequence length="446" mass="50077">MESLELLDLKHVWHPCSQMKDYEEFKPLVIKSALGSHIKLQNGKKLIDAISSWWCKSLGHNHPSLKTALKQQLEKFEHVILANTTNEVIVELSQQLATLIPFLNKVFYTGDGSCAVEVAMKMSLHSRIITGNQKRTKFIALKNSYHGETAGALSVSDLGLYRSPYTAMLFEPFFISEIPYVSNITVDQWNDCTHQWKVIEHLLEPHVETATAVIVEPIVQGAAGMKIYSQDFLARLSQWAKTHNIHLIADEIMTGIGRTGKMLACEHAKVIPDFVCLSKGLTSGWLPFSAVLTHEEMYNYFYDDYETGKAFLHSHTYSGNVLGASVALATLQTIYKENLCEKAAAFSEILHKNMNIVSEKTGQLMNIRNIGAIVAADLRYHPACPQLGYEIYKEAIKLGALLRPLGNTIYWLPPLNIELSVIEELKDITIDAIEQVCARIDVRSFP</sequence>
<feature type="binding site" evidence="9">
    <location>
        <position position="145"/>
    </location>
    <ligand>
        <name>substrate</name>
    </ligand>
</feature>
<dbReference type="PROSITE" id="PS00600">
    <property type="entry name" value="AA_TRANSFER_CLASS_3"/>
    <property type="match status" value="1"/>
</dbReference>
<dbReference type="Proteomes" id="UP000063965">
    <property type="component" value="Chromosome"/>
</dbReference>
<evidence type="ECO:0000256" key="4">
    <source>
        <dbReference type="ARBA" id="ARBA00022679"/>
    </source>
</evidence>
<feature type="binding site" evidence="9">
    <location>
        <position position="314"/>
    </location>
    <ligand>
        <name>substrate</name>
    </ligand>
</feature>
<proteinExistence type="inferred from homology"/>
<evidence type="ECO:0000256" key="7">
    <source>
        <dbReference type="ARBA" id="ARBA00022898"/>
    </source>
</evidence>
<comment type="catalytic activity">
    <reaction evidence="8 9">
        <text>(8S)-8-amino-7-oxononanoate + S-adenosyl-L-methionine = S-adenosyl-4-methylsulfanyl-2-oxobutanoate + (7R,8S)-7,8-diammoniononanoate</text>
        <dbReference type="Rhea" id="RHEA:16861"/>
        <dbReference type="ChEBI" id="CHEBI:16490"/>
        <dbReference type="ChEBI" id="CHEBI:59789"/>
        <dbReference type="ChEBI" id="CHEBI:149468"/>
        <dbReference type="ChEBI" id="CHEBI:149469"/>
        <dbReference type="EC" id="2.6.1.62"/>
    </reaction>
</comment>
<dbReference type="InterPro" id="IPR015424">
    <property type="entry name" value="PyrdxlP-dep_Trfase"/>
</dbReference>
<accession>A0ABN4HTF1</accession>
<dbReference type="GO" id="GO:0008483">
    <property type="term" value="F:transaminase activity"/>
    <property type="evidence" value="ECO:0007669"/>
    <property type="project" value="UniProtKB-KW"/>
</dbReference>
<feature type="binding site" evidence="9">
    <location>
        <position position="250"/>
    </location>
    <ligand>
        <name>pyridoxal 5'-phosphate</name>
        <dbReference type="ChEBI" id="CHEBI:597326"/>
    </ligand>
</feature>
<evidence type="ECO:0000256" key="9">
    <source>
        <dbReference type="HAMAP-Rule" id="MF_00834"/>
    </source>
</evidence>
<feature type="binding site" evidence="9">
    <location>
        <position position="279"/>
    </location>
    <ligand>
        <name>substrate</name>
    </ligand>
</feature>
<dbReference type="RefSeq" id="WP_048875318.1">
    <property type="nucleotide sequence ID" value="NZ_CP011126.1"/>
</dbReference>
<evidence type="ECO:0000313" key="11">
    <source>
        <dbReference type="Proteomes" id="UP000063965"/>
    </source>
</evidence>
<dbReference type="HAMAP" id="MF_00834">
    <property type="entry name" value="BioA"/>
    <property type="match status" value="1"/>
</dbReference>
<evidence type="ECO:0000256" key="8">
    <source>
        <dbReference type="ARBA" id="ARBA00048449"/>
    </source>
</evidence>
<dbReference type="InterPro" id="IPR015422">
    <property type="entry name" value="PyrdxlP-dep_Trfase_small"/>
</dbReference>
<dbReference type="Gene3D" id="3.90.1150.10">
    <property type="entry name" value="Aspartate Aminotransferase, domain 1"/>
    <property type="match status" value="1"/>
</dbReference>
<protein>
    <recommendedName>
        <fullName evidence="9">Adenosylmethionine-8-amino-7-oxononanoate aminotransferase</fullName>
        <ecNumber evidence="9">2.6.1.62</ecNumber>
    </recommendedName>
    <alternativeName>
        <fullName evidence="9">7,8-diamino-pelargonic acid aminotransferase</fullName>
        <shortName evidence="9">DAPA AT</shortName>
        <shortName evidence="9">DAPA aminotransferase</shortName>
    </alternativeName>
    <alternativeName>
        <fullName evidence="9">7,8-diaminononanoate synthase</fullName>
        <shortName evidence="9">DANS</shortName>
    </alternativeName>
    <alternativeName>
        <fullName evidence="9">Diaminopelargonic acid synthase</fullName>
    </alternativeName>
</protein>
<comment type="subunit">
    <text evidence="9">Homodimer.</text>
</comment>
<comment type="similarity">
    <text evidence="9">Belongs to the class-III pyridoxal-phosphate-dependent aminotransferase family. BioA subfamily.</text>
</comment>
<gene>
    <name evidence="9 10" type="primary">bioA</name>
    <name evidence="10" type="ORF">CleRT_09960</name>
</gene>
<dbReference type="SUPFAM" id="SSF53383">
    <property type="entry name" value="PLP-dependent transferases"/>
    <property type="match status" value="1"/>
</dbReference>
<evidence type="ECO:0000256" key="2">
    <source>
        <dbReference type="ARBA" id="ARBA00005063"/>
    </source>
</evidence>
<keyword evidence="9" id="KW-0963">Cytoplasm</keyword>
<comment type="cofactor">
    <cofactor evidence="1 9">
        <name>pyridoxal 5'-phosphate</name>
        <dbReference type="ChEBI" id="CHEBI:597326"/>
    </cofactor>
</comment>
<keyword evidence="11" id="KW-1185">Reference proteome</keyword>
<dbReference type="PANTHER" id="PTHR42684:SF3">
    <property type="entry name" value="ADENOSYLMETHIONINE-8-AMINO-7-OXONONANOATE AMINOTRANSFERASE"/>
    <property type="match status" value="1"/>
</dbReference>
<comment type="function">
    <text evidence="9">Catalyzes the transfer of the alpha-amino group from S-adenosyl-L-methionine (SAM) to 7-keto-8-aminopelargonic acid (KAPA) to form 7,8-diaminopelargonic acid (DAPA). It is the only aminotransferase known to utilize SAM as an amino donor.</text>
</comment>
<dbReference type="CDD" id="cd00610">
    <property type="entry name" value="OAT_like"/>
    <property type="match status" value="1"/>
</dbReference>